<dbReference type="InterPro" id="IPR036222">
    <property type="entry name" value="CAP_N_sf"/>
</dbReference>
<dbReference type="PANTHER" id="PTHR10652:SF0">
    <property type="entry name" value="ADENYLYL CYCLASE-ASSOCIATED PROTEIN"/>
    <property type="match status" value="1"/>
</dbReference>
<dbReference type="SUPFAM" id="SSF101278">
    <property type="entry name" value="N-terminal domain of adenylylcyclase associated protein, CAP"/>
    <property type="match status" value="1"/>
</dbReference>
<evidence type="ECO:0000313" key="3">
    <source>
        <dbReference type="Proteomes" id="UP001341840"/>
    </source>
</evidence>
<evidence type="ECO:0000259" key="1">
    <source>
        <dbReference type="Pfam" id="PF21938"/>
    </source>
</evidence>
<dbReference type="InterPro" id="IPR013992">
    <property type="entry name" value="Adenylate_cyclase-assoc_CAP_N"/>
</dbReference>
<protein>
    <submittedName>
        <fullName evidence="2">F-actin-capping protein subunit alpha</fullName>
    </submittedName>
</protein>
<dbReference type="InterPro" id="IPR053950">
    <property type="entry name" value="CAP_N"/>
</dbReference>
<dbReference type="PANTHER" id="PTHR10652">
    <property type="entry name" value="ADENYLYL CYCLASE-ASSOCIATED PROTEIN"/>
    <property type="match status" value="1"/>
</dbReference>
<dbReference type="InterPro" id="IPR018106">
    <property type="entry name" value="CAP_CS_N"/>
</dbReference>
<dbReference type="EMBL" id="JASCZI010181248">
    <property type="protein sequence ID" value="MED6179675.1"/>
    <property type="molecule type" value="Genomic_DNA"/>
</dbReference>
<feature type="domain" description="CAP N-terminal" evidence="1">
    <location>
        <begin position="74"/>
        <end position="189"/>
    </location>
</feature>
<dbReference type="InterPro" id="IPR001837">
    <property type="entry name" value="Adenylate_cyclase-assoc_CAP"/>
</dbReference>
<reference evidence="2 3" key="1">
    <citation type="journal article" date="2023" name="Plants (Basel)">
        <title>Bridging the Gap: Combining Genomics and Transcriptomics Approaches to Understand Stylosanthes scabra, an Orphan Legume from the Brazilian Caatinga.</title>
        <authorList>
            <person name="Ferreira-Neto J.R.C."/>
            <person name="da Silva M.D."/>
            <person name="Binneck E."/>
            <person name="de Melo N.F."/>
            <person name="da Silva R.H."/>
            <person name="de Melo A.L.T.M."/>
            <person name="Pandolfi V."/>
            <person name="Bustamante F.O."/>
            <person name="Brasileiro-Vidal A.C."/>
            <person name="Benko-Iseppon A.M."/>
        </authorList>
    </citation>
    <scope>NUCLEOTIDE SEQUENCE [LARGE SCALE GENOMIC DNA]</scope>
    <source>
        <tissue evidence="2">Leaves</tissue>
    </source>
</reference>
<dbReference type="Pfam" id="PF21938">
    <property type="entry name" value="CAP_N"/>
    <property type="match status" value="1"/>
</dbReference>
<dbReference type="Proteomes" id="UP001341840">
    <property type="component" value="Unassembled WGS sequence"/>
</dbReference>
<evidence type="ECO:0000313" key="2">
    <source>
        <dbReference type="EMBL" id="MED6179675.1"/>
    </source>
</evidence>
<dbReference type="Pfam" id="PF01213">
    <property type="entry name" value="CAP_N-CM"/>
    <property type="match status" value="1"/>
</dbReference>
<accession>A0ABU6W4W3</accession>
<keyword evidence="3" id="KW-1185">Reference proteome</keyword>
<comment type="caution">
    <text evidence="2">The sequence shown here is derived from an EMBL/GenBank/DDBJ whole genome shotgun (WGS) entry which is preliminary data.</text>
</comment>
<gene>
    <name evidence="2" type="primary">CAP1_2</name>
    <name evidence="2" type="ORF">PIB30_003001</name>
</gene>
<proteinExistence type="predicted"/>
<organism evidence="2 3">
    <name type="scientific">Stylosanthes scabra</name>
    <dbReference type="NCBI Taxonomy" id="79078"/>
    <lineage>
        <taxon>Eukaryota</taxon>
        <taxon>Viridiplantae</taxon>
        <taxon>Streptophyta</taxon>
        <taxon>Embryophyta</taxon>
        <taxon>Tracheophyta</taxon>
        <taxon>Spermatophyta</taxon>
        <taxon>Magnoliopsida</taxon>
        <taxon>eudicotyledons</taxon>
        <taxon>Gunneridae</taxon>
        <taxon>Pentapetalae</taxon>
        <taxon>rosids</taxon>
        <taxon>fabids</taxon>
        <taxon>Fabales</taxon>
        <taxon>Fabaceae</taxon>
        <taxon>Papilionoideae</taxon>
        <taxon>50 kb inversion clade</taxon>
        <taxon>dalbergioids sensu lato</taxon>
        <taxon>Dalbergieae</taxon>
        <taxon>Pterocarpus clade</taxon>
        <taxon>Stylosanthes</taxon>
    </lineage>
</organism>
<name>A0ABU6W4W3_9FABA</name>
<dbReference type="PROSITE" id="PS01088">
    <property type="entry name" value="CAP_1"/>
    <property type="match status" value="1"/>
</dbReference>
<sequence>MDEKLIQRLESAVARLETLSTRFPAASSSGHAADAPDSAALDPSIVAYDDLMNQYLARVSAAADKIGGQVLEVTKKPDLAGLAEFLKPLNEVIMKATAMTEGRRSDFFNHLKAAADSLSALAWIAFTGKDCGMSMPIAHVEESWQMAEFYSNKVLVEYRNIDPNHVEWAKSLKELYLPGLRDYVKGFYPLGPV</sequence>
<dbReference type="Gene3D" id="1.25.40.330">
    <property type="entry name" value="Adenylate cyclase-associated CAP, N-terminal domain"/>
    <property type="match status" value="1"/>
</dbReference>